<evidence type="ECO:0000313" key="4">
    <source>
        <dbReference type="EMBL" id="MFC5830653.1"/>
    </source>
</evidence>
<dbReference type="InterPro" id="IPR049053">
    <property type="entry name" value="AFCA-like_C"/>
</dbReference>
<dbReference type="PIRSF" id="PIRSF007663">
    <property type="entry name" value="UCP007663"/>
    <property type="match status" value="1"/>
</dbReference>
<dbReference type="PANTHER" id="PTHR31084:SF0">
    <property type="entry name" value="ALPHA-L-FUCOSIDASE 2"/>
    <property type="match status" value="1"/>
</dbReference>
<keyword evidence="5" id="KW-1185">Reference proteome</keyword>
<dbReference type="InterPro" id="IPR054363">
    <property type="entry name" value="GH95_cat"/>
</dbReference>
<dbReference type="Proteomes" id="UP001596058">
    <property type="component" value="Unassembled WGS sequence"/>
</dbReference>
<dbReference type="GO" id="GO:0016787">
    <property type="term" value="F:hydrolase activity"/>
    <property type="evidence" value="ECO:0007669"/>
    <property type="project" value="UniProtKB-KW"/>
</dbReference>
<dbReference type="RefSeq" id="WP_379520139.1">
    <property type="nucleotide sequence ID" value="NZ_JBHSPA010000056.1"/>
</dbReference>
<protein>
    <submittedName>
        <fullName evidence="4">Glycoside hydrolase N-terminal domain-containing protein</fullName>
    </submittedName>
</protein>
<feature type="domain" description="Glycosyl hydrolase family 95 catalytic" evidence="3">
    <location>
        <begin position="290"/>
        <end position="691"/>
    </location>
</feature>
<comment type="caution">
    <text evidence="4">The sequence shown here is derived from an EMBL/GenBank/DDBJ whole genome shotgun (WGS) entry which is preliminary data.</text>
</comment>
<dbReference type="PANTHER" id="PTHR31084">
    <property type="entry name" value="ALPHA-L-FUCOSIDASE 2"/>
    <property type="match status" value="1"/>
</dbReference>
<organism evidence="4 5">
    <name type="scientific">Nonomuraea insulae</name>
    <dbReference type="NCBI Taxonomy" id="1616787"/>
    <lineage>
        <taxon>Bacteria</taxon>
        <taxon>Bacillati</taxon>
        <taxon>Actinomycetota</taxon>
        <taxon>Actinomycetes</taxon>
        <taxon>Streptosporangiales</taxon>
        <taxon>Streptosporangiaceae</taxon>
        <taxon>Nonomuraea</taxon>
    </lineage>
</organism>
<keyword evidence="4" id="KW-0378">Hydrolase</keyword>
<accession>A0ABW1CYD4</accession>
<gene>
    <name evidence="4" type="ORF">ACFPZ3_42950</name>
</gene>
<dbReference type="Pfam" id="PF22124">
    <property type="entry name" value="Glyco_hydro_95_cat"/>
    <property type="match status" value="1"/>
</dbReference>
<dbReference type="InterPro" id="IPR008928">
    <property type="entry name" value="6-hairpin_glycosidase_sf"/>
</dbReference>
<dbReference type="InterPro" id="IPR012341">
    <property type="entry name" value="6hp_glycosidase-like_sf"/>
</dbReference>
<dbReference type="InterPro" id="IPR027414">
    <property type="entry name" value="GH95_N_dom"/>
</dbReference>
<feature type="domain" description="Alpha fucosidase A-like C-terminal" evidence="2">
    <location>
        <begin position="693"/>
        <end position="769"/>
    </location>
</feature>
<name>A0ABW1CYD4_9ACTN</name>
<dbReference type="EMBL" id="JBHSPA010000056">
    <property type="protein sequence ID" value="MFC5830653.1"/>
    <property type="molecule type" value="Genomic_DNA"/>
</dbReference>
<evidence type="ECO:0000259" key="2">
    <source>
        <dbReference type="Pfam" id="PF21307"/>
    </source>
</evidence>
<reference evidence="5" key="1">
    <citation type="journal article" date="2019" name="Int. J. Syst. Evol. Microbiol.">
        <title>The Global Catalogue of Microorganisms (GCM) 10K type strain sequencing project: providing services to taxonomists for standard genome sequencing and annotation.</title>
        <authorList>
            <consortium name="The Broad Institute Genomics Platform"/>
            <consortium name="The Broad Institute Genome Sequencing Center for Infectious Disease"/>
            <person name="Wu L."/>
            <person name="Ma J."/>
        </authorList>
    </citation>
    <scope>NUCLEOTIDE SEQUENCE [LARGE SCALE GENOMIC DNA]</scope>
    <source>
        <strain evidence="5">CCUG 53903</strain>
    </source>
</reference>
<evidence type="ECO:0000259" key="1">
    <source>
        <dbReference type="Pfam" id="PF14498"/>
    </source>
</evidence>
<evidence type="ECO:0000259" key="3">
    <source>
        <dbReference type="Pfam" id="PF22124"/>
    </source>
</evidence>
<dbReference type="Pfam" id="PF14498">
    <property type="entry name" value="Glyco_hyd_65N_2"/>
    <property type="match status" value="1"/>
</dbReference>
<dbReference type="Pfam" id="PF21307">
    <property type="entry name" value="Glyco_hydro_95_C"/>
    <property type="match status" value="1"/>
</dbReference>
<dbReference type="SUPFAM" id="SSF48208">
    <property type="entry name" value="Six-hairpin glycosidases"/>
    <property type="match status" value="1"/>
</dbReference>
<sequence>MSEQRRHRLRLPAPSATFHEGFPLGNGTLGAMVHGRVAAERFDLNVDTLWSGGPRSPTNDPEVSTLLPELRRAITEQDHLRADELALAMQGPGYTESYQPVGRLEWRYAADQPIDDYRRELDVAEAVATTTYDTPAGPVRMQSFVSQPDGVLVVTVTGGGSAAAVAVTDAVALTFGSDHPTVEVIRQQDAGIHWLTATGRAPCHVLPNYVDRHPAIIYADDESGEDGTVAAGMGFAVVAAVQRTGPQEIRLIASAASGFRGYDQRPSADLAAIAEQARRRVQRAAATGTAELRARHRQEYRRYFDRVDLDLSASPPAIDGADPSRAELYYHYGRYLLISSSRPGTQAANLQGIWNTDVRPGWSCNYTTNINVEMNYWPAEPTALPEVHQPLFELTRELAAAGTDTARRYYAAGGATVHHNTDIWRFSTPVIGDPQYANWPSGLMWLTAHLWDHLDYQPDDDFAANTALPVFRSAARFALDMLVPDQHGELVMSPSTSPEHHFMVGKSQHAATSQGSAMDQELVREVLSRYALLAERFPGGHEDEPLVAEARDALSTLRPVALGQDGDLLEWCDERTPREPGHRHVSHLYGLYPGTRITETGTPGDFEATRRALRTRLQHGSGYTGWSQAWILCLAARLRDAELAQRSISILLDDLSSNSLLDLHPHDSWPGGHIFQIDGNLGAVAGMTELLVQSHEGAISLLKTLPPDWRGGHVHGIRCRGGHRVDARWSQGLLETAEVHTGPAGRIVVEVCDDTPAMTVLDASGAEVACAEEPGAPSGRRRLGWDAVAHTRYRLIGRP</sequence>
<feature type="domain" description="Glycosyl hydrolase family 95 N-terminal" evidence="1">
    <location>
        <begin position="10"/>
        <end position="261"/>
    </location>
</feature>
<evidence type="ECO:0000313" key="5">
    <source>
        <dbReference type="Proteomes" id="UP001596058"/>
    </source>
</evidence>
<dbReference type="InterPro" id="IPR016518">
    <property type="entry name" value="Alpha-L-fucosidase"/>
</dbReference>
<proteinExistence type="predicted"/>
<dbReference type="Gene3D" id="1.50.10.10">
    <property type="match status" value="1"/>
</dbReference>